<dbReference type="PANTHER" id="PTHR33991">
    <property type="entry name" value="DNA REPAIR PROTEIN RECO"/>
    <property type="match status" value="1"/>
</dbReference>
<keyword evidence="5 7" id="KW-0234">DNA repair</keyword>
<evidence type="ECO:0000313" key="10">
    <source>
        <dbReference type="Proteomes" id="UP000242520"/>
    </source>
</evidence>
<keyword evidence="4 7" id="KW-0233">DNA recombination</keyword>
<dbReference type="EMBL" id="FQXH01000005">
    <property type="protein sequence ID" value="SHG91318.1"/>
    <property type="molecule type" value="Genomic_DNA"/>
</dbReference>
<dbReference type="PANTHER" id="PTHR33991:SF1">
    <property type="entry name" value="DNA REPAIR PROTEIN RECO"/>
    <property type="match status" value="1"/>
</dbReference>
<evidence type="ECO:0000256" key="4">
    <source>
        <dbReference type="ARBA" id="ARBA00023172"/>
    </source>
</evidence>
<dbReference type="GO" id="GO:0043590">
    <property type="term" value="C:bacterial nucleoid"/>
    <property type="evidence" value="ECO:0007669"/>
    <property type="project" value="TreeGrafter"/>
</dbReference>
<evidence type="ECO:0000256" key="7">
    <source>
        <dbReference type="HAMAP-Rule" id="MF_00201"/>
    </source>
</evidence>
<dbReference type="InterPro" id="IPR012340">
    <property type="entry name" value="NA-bd_OB-fold"/>
</dbReference>
<dbReference type="RefSeq" id="WP_072722953.1">
    <property type="nucleotide sequence ID" value="NZ_FQXH01000005.1"/>
</dbReference>
<dbReference type="HAMAP" id="MF_00201">
    <property type="entry name" value="RecO"/>
    <property type="match status" value="1"/>
</dbReference>
<evidence type="ECO:0000256" key="5">
    <source>
        <dbReference type="ARBA" id="ARBA00023204"/>
    </source>
</evidence>
<reference evidence="10" key="1">
    <citation type="submission" date="2016-11" db="EMBL/GenBank/DDBJ databases">
        <authorList>
            <person name="Varghese N."/>
            <person name="Submissions S."/>
        </authorList>
    </citation>
    <scope>NUCLEOTIDE SEQUENCE [LARGE SCALE GENOMIC DNA]</scope>
    <source>
        <strain evidence="10">DSM 15285</strain>
    </source>
</reference>
<evidence type="ECO:0000259" key="8">
    <source>
        <dbReference type="Pfam" id="PF11967"/>
    </source>
</evidence>
<evidence type="ECO:0000313" key="9">
    <source>
        <dbReference type="EMBL" id="SHG91318.1"/>
    </source>
</evidence>
<feature type="domain" description="DNA replication/recombination mediator RecO N-terminal" evidence="8">
    <location>
        <begin position="1"/>
        <end position="78"/>
    </location>
</feature>
<evidence type="ECO:0000256" key="3">
    <source>
        <dbReference type="ARBA" id="ARBA00022763"/>
    </source>
</evidence>
<proteinExistence type="inferred from homology"/>
<keyword evidence="3 7" id="KW-0227">DNA damage</keyword>
<dbReference type="AlphaFoldDB" id="A0A1M5NPA2"/>
<dbReference type="Gene3D" id="1.20.1440.120">
    <property type="entry name" value="Recombination protein O, C-terminal domain"/>
    <property type="match status" value="1"/>
</dbReference>
<organism evidence="9 10">
    <name type="scientific">Tepidibacter thalassicus DSM 15285</name>
    <dbReference type="NCBI Taxonomy" id="1123350"/>
    <lineage>
        <taxon>Bacteria</taxon>
        <taxon>Bacillati</taxon>
        <taxon>Bacillota</taxon>
        <taxon>Clostridia</taxon>
        <taxon>Peptostreptococcales</taxon>
        <taxon>Peptostreptococcaceae</taxon>
        <taxon>Tepidibacter</taxon>
    </lineage>
</organism>
<dbReference type="InterPro" id="IPR003717">
    <property type="entry name" value="RecO"/>
</dbReference>
<dbReference type="Proteomes" id="UP000242520">
    <property type="component" value="Unassembled WGS sequence"/>
</dbReference>
<dbReference type="Pfam" id="PF11967">
    <property type="entry name" value="RecO_N"/>
    <property type="match status" value="1"/>
</dbReference>
<comment type="function">
    <text evidence="7">Involved in DNA repair and RecF pathway recombination.</text>
</comment>
<dbReference type="NCBIfam" id="TIGR00613">
    <property type="entry name" value="reco"/>
    <property type="match status" value="1"/>
</dbReference>
<dbReference type="SUPFAM" id="SSF50249">
    <property type="entry name" value="Nucleic acid-binding proteins"/>
    <property type="match status" value="1"/>
</dbReference>
<accession>A0A1M5NPA2</accession>
<name>A0A1M5NPA2_9FIRM</name>
<dbReference type="GO" id="GO:0006302">
    <property type="term" value="P:double-strand break repair"/>
    <property type="evidence" value="ECO:0007669"/>
    <property type="project" value="TreeGrafter"/>
</dbReference>
<comment type="similarity">
    <text evidence="1 7">Belongs to the RecO family.</text>
</comment>
<keyword evidence="10" id="KW-1185">Reference proteome</keyword>
<dbReference type="Gene3D" id="2.40.50.140">
    <property type="entry name" value="Nucleic acid-binding proteins"/>
    <property type="match status" value="1"/>
</dbReference>
<protein>
    <recommendedName>
        <fullName evidence="2 7">DNA repair protein RecO</fullName>
    </recommendedName>
    <alternativeName>
        <fullName evidence="6 7">Recombination protein O</fullName>
    </alternativeName>
</protein>
<dbReference type="SUPFAM" id="SSF57863">
    <property type="entry name" value="ArfGap/RecO-like zinc finger"/>
    <property type="match status" value="1"/>
</dbReference>
<dbReference type="OrthoDB" id="9797083at2"/>
<evidence type="ECO:0000256" key="6">
    <source>
        <dbReference type="ARBA" id="ARBA00033409"/>
    </source>
</evidence>
<dbReference type="Pfam" id="PF02565">
    <property type="entry name" value="RecO_C"/>
    <property type="match status" value="1"/>
</dbReference>
<dbReference type="InterPro" id="IPR042242">
    <property type="entry name" value="RecO_C"/>
</dbReference>
<dbReference type="GO" id="GO:0006310">
    <property type="term" value="P:DNA recombination"/>
    <property type="evidence" value="ECO:0007669"/>
    <property type="project" value="UniProtKB-UniRule"/>
</dbReference>
<dbReference type="STRING" id="1123350.SAMN02744040_00146"/>
<gene>
    <name evidence="7" type="primary">recO</name>
    <name evidence="9" type="ORF">SAMN02744040_00146</name>
</gene>
<evidence type="ECO:0000256" key="1">
    <source>
        <dbReference type="ARBA" id="ARBA00007452"/>
    </source>
</evidence>
<dbReference type="InterPro" id="IPR037278">
    <property type="entry name" value="ARFGAP/RecO"/>
</dbReference>
<dbReference type="InterPro" id="IPR022572">
    <property type="entry name" value="DNA_rep/recomb_RecO_N"/>
</dbReference>
<sequence>MLINTDGIVLKSIKYEETDLILTLFTRKLGKISVLAKGAKRTNSTILSGTQVFSYSNFLLYKSSSIYKISQCELKENFYNLSCDIDLLSHASYVTQLVESSTFENQTNNRLFDLFLKTLYLYSKNELNYIYITKIFELKFLHYIGYKPNVLKCVNCGNNNLNKGKFSILEGGMLCKECAYVDSSSLKIDFSTVKLMEYILKNDIIICSKVKVSEYIINQLDNILKMYLKFHLGDLNLKSLGFLENSKG</sequence>
<evidence type="ECO:0000256" key="2">
    <source>
        <dbReference type="ARBA" id="ARBA00021310"/>
    </source>
</evidence>